<keyword evidence="3" id="KW-1185">Reference proteome</keyword>
<sequence>MVSTTENSISDQQLFTDAMARISAWRQIEGIKADGSRVPLIEAPQEVKDAYLVAIRAISKLKPDDTDPWMLGKIQLIIRKSTRYIIYLDQNFEIQWWWTSPPADLDNLTLLQTHITQIETDSNFLMEKVGKPWQFPSFFRNTQADADSATLSLPFQASSELIGIRAMLGEAAAIAMNGGKQEDWGRVIDEARKQVTLAKDRRCRPWFIFWFLVPVILANFLPHFSLSCWPDVTTLCMQKWGQGHAHAMLALGAGTIGALVSAISRTQQIGLDPRSGQLGLFTEALSRAILGATAGALTSLAIDGHLILGQELVNTPALRFFLAFAAGFSERVLPALIGKAETTITGEVTKKS</sequence>
<keyword evidence="1" id="KW-1133">Transmembrane helix</keyword>
<keyword evidence="1" id="KW-0472">Membrane</keyword>
<dbReference type="Proteomes" id="UP001284537">
    <property type="component" value="Unassembled WGS sequence"/>
</dbReference>
<dbReference type="EMBL" id="JAXARY010000017">
    <property type="protein sequence ID" value="MDX8129055.1"/>
    <property type="molecule type" value="Genomic_DNA"/>
</dbReference>
<comment type="caution">
    <text evidence="2">The sequence shown here is derived from an EMBL/GenBank/DDBJ whole genome shotgun (WGS) entry which is preliminary data.</text>
</comment>
<gene>
    <name evidence="2" type="ORF">QLH52_17280</name>
</gene>
<evidence type="ECO:0000313" key="3">
    <source>
        <dbReference type="Proteomes" id="UP001284537"/>
    </source>
</evidence>
<protein>
    <submittedName>
        <fullName evidence="2">Uncharacterized protein</fullName>
    </submittedName>
</protein>
<organism evidence="2 3">
    <name type="scientific">Methylomonas defluvii</name>
    <dbReference type="NCBI Taxonomy" id="3045149"/>
    <lineage>
        <taxon>Bacteria</taxon>
        <taxon>Pseudomonadati</taxon>
        <taxon>Pseudomonadota</taxon>
        <taxon>Gammaproteobacteria</taxon>
        <taxon>Methylococcales</taxon>
        <taxon>Methylococcaceae</taxon>
        <taxon>Methylomonas</taxon>
    </lineage>
</organism>
<reference evidence="2 3" key="1">
    <citation type="submission" date="2023-11" db="EMBL/GenBank/DDBJ databases">
        <authorList>
            <person name="Ouyang M.-Y."/>
        </authorList>
    </citation>
    <scope>NUCLEOTIDE SEQUENCE [LARGE SCALE GENOMIC DNA]</scope>
    <source>
        <strain evidence="2 3">OY6</strain>
    </source>
</reference>
<keyword evidence="1" id="KW-0812">Transmembrane</keyword>
<feature type="transmembrane region" description="Helical" evidence="1">
    <location>
        <begin position="245"/>
        <end position="264"/>
    </location>
</feature>
<dbReference type="RefSeq" id="WP_319962369.1">
    <property type="nucleotide sequence ID" value="NZ_JAXARY010000017.1"/>
</dbReference>
<accession>A0ABU4UJP9</accession>
<feature type="transmembrane region" description="Helical" evidence="1">
    <location>
        <begin position="206"/>
        <end position="225"/>
    </location>
</feature>
<name>A0ABU4UJP9_9GAMM</name>
<evidence type="ECO:0000256" key="1">
    <source>
        <dbReference type="SAM" id="Phobius"/>
    </source>
</evidence>
<evidence type="ECO:0000313" key="2">
    <source>
        <dbReference type="EMBL" id="MDX8129055.1"/>
    </source>
</evidence>
<proteinExistence type="predicted"/>